<proteinExistence type="predicted"/>
<protein>
    <recommendedName>
        <fullName evidence="4">PH domain-containing protein</fullName>
    </recommendedName>
</protein>
<keyword evidence="1" id="KW-0812">Transmembrane</keyword>
<evidence type="ECO:0008006" key="4">
    <source>
        <dbReference type="Google" id="ProtNLM"/>
    </source>
</evidence>
<evidence type="ECO:0000256" key="1">
    <source>
        <dbReference type="SAM" id="Phobius"/>
    </source>
</evidence>
<name>A0ABV4KFN3_9FLAO</name>
<evidence type="ECO:0000313" key="2">
    <source>
        <dbReference type="EMBL" id="MEZ7515717.1"/>
    </source>
</evidence>
<organism evidence="2 3">
    <name type="scientific">Flavobacterium frigidarium</name>
    <dbReference type="NCBI Taxonomy" id="99286"/>
    <lineage>
        <taxon>Bacteria</taxon>
        <taxon>Pseudomonadati</taxon>
        <taxon>Bacteroidota</taxon>
        <taxon>Flavobacteriia</taxon>
        <taxon>Flavobacteriales</taxon>
        <taxon>Flavobacteriaceae</taxon>
        <taxon>Flavobacterium</taxon>
    </lineage>
</organism>
<feature type="transmembrane region" description="Helical" evidence="1">
    <location>
        <begin position="21"/>
        <end position="41"/>
    </location>
</feature>
<dbReference type="Proteomes" id="UP001568894">
    <property type="component" value="Unassembled WGS sequence"/>
</dbReference>
<reference evidence="2 3" key="1">
    <citation type="submission" date="2023-05" db="EMBL/GenBank/DDBJ databases">
        <title>Adaptations of aquatic viruses from atmosphere-close ecosystems of the Central Arctic Ocean.</title>
        <authorList>
            <person name="Rahlff J."/>
            <person name="Holmfeldt K."/>
        </authorList>
    </citation>
    <scope>NUCLEOTIDE SEQUENCE [LARGE SCALE GENOMIC DNA]</scope>
    <source>
        <strain evidence="2 3">Arc14</strain>
    </source>
</reference>
<sequence>MNITYNEQDKTINVKDGLKSHLFLMKFLMIVTLINSVVNVYDLNSMNFTYVSALWIVLGIVAALFLYNFTVKKSGLEKIPGYQIQGLGERVFSGRKKYFIILEKGKTRDLLDVKTEADRKKVEQIFKKNGIKV</sequence>
<feature type="transmembrane region" description="Helical" evidence="1">
    <location>
        <begin position="47"/>
        <end position="69"/>
    </location>
</feature>
<keyword evidence="1" id="KW-1133">Transmembrane helix</keyword>
<dbReference type="RefSeq" id="WP_371570274.1">
    <property type="nucleotide sequence ID" value="NZ_JASMRN010000007.1"/>
</dbReference>
<evidence type="ECO:0000313" key="3">
    <source>
        <dbReference type="Proteomes" id="UP001568894"/>
    </source>
</evidence>
<comment type="caution">
    <text evidence="2">The sequence shown here is derived from an EMBL/GenBank/DDBJ whole genome shotgun (WGS) entry which is preliminary data.</text>
</comment>
<keyword evidence="1" id="KW-0472">Membrane</keyword>
<accession>A0ABV4KFN3</accession>
<gene>
    <name evidence="2" type="ORF">QO192_10540</name>
</gene>
<dbReference type="EMBL" id="JASMRN010000007">
    <property type="protein sequence ID" value="MEZ7515717.1"/>
    <property type="molecule type" value="Genomic_DNA"/>
</dbReference>
<keyword evidence="3" id="KW-1185">Reference proteome</keyword>